<dbReference type="GeneID" id="88767481"/>
<keyword evidence="2 4" id="KW-0560">Oxidoreductase</keyword>
<organism evidence="7 8">
    <name type="scientific">Crocosphaera watsonii WH 0003</name>
    <dbReference type="NCBI Taxonomy" id="423471"/>
    <lineage>
        <taxon>Bacteria</taxon>
        <taxon>Bacillati</taxon>
        <taxon>Cyanobacteriota</taxon>
        <taxon>Cyanophyceae</taxon>
        <taxon>Oscillatoriophycideae</taxon>
        <taxon>Chroococcales</taxon>
        <taxon>Aphanothecaceae</taxon>
        <taxon>Crocosphaera</taxon>
    </lineage>
</organism>
<gene>
    <name evidence="7" type="ORF">CWATWH0003_3997</name>
</gene>
<dbReference type="GO" id="GO:0008720">
    <property type="term" value="F:D-lactate dehydrogenase (NAD+) activity"/>
    <property type="evidence" value="ECO:0007669"/>
    <property type="project" value="UniProtKB-EC"/>
</dbReference>
<comment type="similarity">
    <text evidence="1 4">Belongs to the D-isomer specific 2-hydroxyacid dehydrogenase family.</text>
</comment>
<keyword evidence="3" id="KW-0520">NAD</keyword>
<dbReference type="AlphaFoldDB" id="G5J980"/>
<dbReference type="PANTHER" id="PTHR43026:SF1">
    <property type="entry name" value="2-HYDROXYACID DEHYDROGENASE HOMOLOG 1-RELATED"/>
    <property type="match status" value="1"/>
</dbReference>
<dbReference type="InterPro" id="IPR029753">
    <property type="entry name" value="D-isomer_DH_CS"/>
</dbReference>
<comment type="caution">
    <text evidence="7">The sequence shown here is derived from an EMBL/GenBank/DDBJ whole genome shotgun (WGS) entry which is preliminary data.</text>
</comment>
<evidence type="ECO:0000256" key="3">
    <source>
        <dbReference type="ARBA" id="ARBA00023027"/>
    </source>
</evidence>
<dbReference type="PROSITE" id="PS00065">
    <property type="entry name" value="D_2_HYDROXYACID_DH_1"/>
    <property type="match status" value="1"/>
</dbReference>
<dbReference type="Pfam" id="PF02826">
    <property type="entry name" value="2-Hacid_dh_C"/>
    <property type="match status" value="1"/>
</dbReference>
<evidence type="ECO:0000259" key="6">
    <source>
        <dbReference type="Pfam" id="PF02826"/>
    </source>
</evidence>
<dbReference type="InterPro" id="IPR006139">
    <property type="entry name" value="D-isomer_2_OHA_DH_cat_dom"/>
</dbReference>
<dbReference type="PROSITE" id="PS00670">
    <property type="entry name" value="D_2_HYDROXYACID_DH_2"/>
    <property type="match status" value="1"/>
</dbReference>
<evidence type="ECO:0000313" key="8">
    <source>
        <dbReference type="Proteomes" id="UP000003477"/>
    </source>
</evidence>
<dbReference type="PROSITE" id="PS00671">
    <property type="entry name" value="D_2_HYDROXYACID_DH_3"/>
    <property type="match status" value="1"/>
</dbReference>
<feature type="domain" description="D-isomer specific 2-hydroxyacid dehydrogenase NAD-binding" evidence="6">
    <location>
        <begin position="112"/>
        <end position="300"/>
    </location>
</feature>
<dbReference type="EC" id="1.1.1.28" evidence="7"/>
<reference evidence="7 8" key="1">
    <citation type="journal article" date="2011" name="Front. Microbiol.">
        <title>Two Strains of Crocosphaera watsonii with Highly Conserved Genomes are Distinguished by Strain-Specific Features.</title>
        <authorList>
            <person name="Bench S.R."/>
            <person name="Ilikchyan I.N."/>
            <person name="Tripp H.J."/>
            <person name="Zehr J.P."/>
        </authorList>
    </citation>
    <scope>NUCLEOTIDE SEQUENCE [LARGE SCALE GENOMIC DNA]</scope>
    <source>
        <strain evidence="7 8">WH 0003</strain>
    </source>
</reference>
<dbReference type="GO" id="GO:0051287">
    <property type="term" value="F:NAD binding"/>
    <property type="evidence" value="ECO:0007669"/>
    <property type="project" value="InterPro"/>
</dbReference>
<dbReference type="RefSeq" id="WP_007311966.1">
    <property type="nucleotide sequence ID" value="NZ_AESD01000607.1"/>
</dbReference>
<accession>G5J980</accession>
<dbReference type="PATRIC" id="fig|423471.3.peg.3747"/>
<sequence>MKVAVFSTRSYDSQFLDLANKEIDSPHEIEYFKTQLNPKTASLAKDFPCVCIFVNDIANAETLKILAAQGTKLIALRCAGYNMIDMHAANELGLKVVRVPAYSPYAVAEHAVGLILMLNRKLNKAYNRVRDDNFTLDGLLGFDLHESTVGVIGTGKIGTIFAQIMKGFGCNLLGYDVYPSEQFKAIPGAKYVDLPELLATSDIISLHCPLLPSTNHIINEKTIEQMKKGMMLINTSRGQLVDTRAVIEGIKSGKIGYVGLDVYEEEEELFFQDYSDSIIKDDTFQLLQSFQNVVITAHQAFFTRNALTSIAQTTITNINSWQQGHELINEVKVPGKN</sequence>
<name>G5J980_CROWT</name>
<evidence type="ECO:0000256" key="2">
    <source>
        <dbReference type="ARBA" id="ARBA00023002"/>
    </source>
</evidence>
<protein>
    <submittedName>
        <fullName evidence="7">D-lactate dehydrogenase</fullName>
        <ecNumber evidence="7">1.1.1.28</ecNumber>
    </submittedName>
</protein>
<evidence type="ECO:0000256" key="1">
    <source>
        <dbReference type="ARBA" id="ARBA00005854"/>
    </source>
</evidence>
<dbReference type="InterPro" id="IPR006140">
    <property type="entry name" value="D-isomer_DH_NAD-bd"/>
</dbReference>
<proteinExistence type="inferred from homology"/>
<dbReference type="SUPFAM" id="SSF52283">
    <property type="entry name" value="Formate/glycerate dehydrogenase catalytic domain-like"/>
    <property type="match status" value="1"/>
</dbReference>
<evidence type="ECO:0000259" key="5">
    <source>
        <dbReference type="Pfam" id="PF00389"/>
    </source>
</evidence>
<dbReference type="InterPro" id="IPR036291">
    <property type="entry name" value="NAD(P)-bd_dom_sf"/>
</dbReference>
<dbReference type="Pfam" id="PF00389">
    <property type="entry name" value="2-Hacid_dh"/>
    <property type="match status" value="1"/>
</dbReference>
<feature type="domain" description="D-isomer specific 2-hydroxyacid dehydrogenase catalytic" evidence="5">
    <location>
        <begin position="10"/>
        <end position="332"/>
    </location>
</feature>
<dbReference type="Proteomes" id="UP000003477">
    <property type="component" value="Unassembled WGS sequence"/>
</dbReference>
<dbReference type="Gene3D" id="3.40.50.720">
    <property type="entry name" value="NAD(P)-binding Rossmann-like Domain"/>
    <property type="match status" value="2"/>
</dbReference>
<dbReference type="InterPro" id="IPR058205">
    <property type="entry name" value="D-LDH-like"/>
</dbReference>
<dbReference type="SUPFAM" id="SSF51735">
    <property type="entry name" value="NAD(P)-binding Rossmann-fold domains"/>
    <property type="match status" value="1"/>
</dbReference>
<dbReference type="FunFam" id="3.40.50.720:FF:000292">
    <property type="entry name" value="Putative D-lactate dehydrogenase"/>
    <property type="match status" value="1"/>
</dbReference>
<evidence type="ECO:0000313" key="7">
    <source>
        <dbReference type="EMBL" id="EHJ11257.1"/>
    </source>
</evidence>
<dbReference type="EMBL" id="AESD01000607">
    <property type="protein sequence ID" value="EHJ11257.1"/>
    <property type="molecule type" value="Genomic_DNA"/>
</dbReference>
<dbReference type="PANTHER" id="PTHR43026">
    <property type="entry name" value="2-HYDROXYACID DEHYDROGENASE HOMOLOG 1-RELATED"/>
    <property type="match status" value="1"/>
</dbReference>
<evidence type="ECO:0000256" key="4">
    <source>
        <dbReference type="RuleBase" id="RU003719"/>
    </source>
</evidence>
<dbReference type="InterPro" id="IPR029752">
    <property type="entry name" value="D-isomer_DH_CS1"/>
</dbReference>
<dbReference type="CDD" id="cd12183">
    <property type="entry name" value="LDH_like_2"/>
    <property type="match status" value="1"/>
</dbReference>